<dbReference type="EMBL" id="ADLD01000008">
    <property type="protein sequence ID" value="EHB92955.1"/>
    <property type="molecule type" value="Genomic_DNA"/>
</dbReference>
<dbReference type="HOGENOM" id="CLU_1197763_0_0_10"/>
<dbReference type="Proteomes" id="UP000006008">
    <property type="component" value="Unassembled WGS sequence"/>
</dbReference>
<feature type="chain" id="PRO_5003477899" evidence="1">
    <location>
        <begin position="19"/>
        <end position="231"/>
    </location>
</feature>
<protein>
    <submittedName>
        <fullName evidence="2">Uncharacterized protein</fullName>
    </submittedName>
</protein>
<accession>G5H6V8</accession>
<name>G5H6V8_9BACT</name>
<feature type="signal peptide" evidence="1">
    <location>
        <begin position="1"/>
        <end position="18"/>
    </location>
</feature>
<evidence type="ECO:0000256" key="1">
    <source>
        <dbReference type="SAM" id="SignalP"/>
    </source>
</evidence>
<keyword evidence="1" id="KW-0732">Signal</keyword>
<sequence>MRLLTFFLCCWISSSVWAADRVVCVTRDRAEAPQGAVIASTLQKGIVLAGKYKQKGDDVTLLVAGGTYRLDKTLEMTARELGLTAGSLVVRPLDGAKVIFYGGVEIPVQYIEQAPASESRIRPEMRGKIVKVDLRKAGITALGELRNSGFSRPAVPAWTEVFVNDQVQKLSRWPNDTMALMGEVVETGSVKWIIGAVHSGISATGLRNGRAGIRNGLRVISHGAMPTTWCV</sequence>
<proteinExistence type="predicted"/>
<dbReference type="STRING" id="742725.HMPREF9450_00668"/>
<organism evidence="2 3">
    <name type="scientific">Alistipes indistinctus YIT 12060</name>
    <dbReference type="NCBI Taxonomy" id="742725"/>
    <lineage>
        <taxon>Bacteria</taxon>
        <taxon>Pseudomonadati</taxon>
        <taxon>Bacteroidota</taxon>
        <taxon>Bacteroidia</taxon>
        <taxon>Bacteroidales</taxon>
        <taxon>Rikenellaceae</taxon>
        <taxon>Alistipes</taxon>
    </lineage>
</organism>
<keyword evidence="3" id="KW-1185">Reference proteome</keyword>
<evidence type="ECO:0000313" key="3">
    <source>
        <dbReference type="Proteomes" id="UP000006008"/>
    </source>
</evidence>
<evidence type="ECO:0000313" key="2">
    <source>
        <dbReference type="EMBL" id="EHB92955.1"/>
    </source>
</evidence>
<comment type="caution">
    <text evidence="2">The sequence shown here is derived from an EMBL/GenBank/DDBJ whole genome shotgun (WGS) entry which is preliminary data.</text>
</comment>
<reference evidence="2 3" key="1">
    <citation type="submission" date="2011-08" db="EMBL/GenBank/DDBJ databases">
        <title>The Genome Sequence of Alistipes indistinctus YIT 12060.</title>
        <authorList>
            <consortium name="The Broad Institute Genome Sequencing Platform"/>
            <person name="Earl A."/>
            <person name="Ward D."/>
            <person name="Feldgarden M."/>
            <person name="Gevers D."/>
            <person name="Morotomi M."/>
            <person name="Young S.K."/>
            <person name="Zeng Q."/>
            <person name="Gargeya S."/>
            <person name="Fitzgerald M."/>
            <person name="Haas B."/>
            <person name="Abouelleil A."/>
            <person name="Alvarado L."/>
            <person name="Arachchi H.M."/>
            <person name="Berlin A."/>
            <person name="Brown A."/>
            <person name="Chapman S.B."/>
            <person name="Chen Z."/>
            <person name="Dunbar C."/>
            <person name="Freedman E."/>
            <person name="Gearin G."/>
            <person name="Gellesch M."/>
            <person name="Goldberg J."/>
            <person name="Griggs A."/>
            <person name="Gujja S."/>
            <person name="Heiman D."/>
            <person name="Howarth C."/>
            <person name="Larson L."/>
            <person name="Lui A."/>
            <person name="MacDonald P.J.P."/>
            <person name="Montmayeur A."/>
            <person name="Murphy C."/>
            <person name="Neiman D."/>
            <person name="Pearson M."/>
            <person name="Priest M."/>
            <person name="Roberts A."/>
            <person name="Saif S."/>
            <person name="Shea T."/>
            <person name="Shenoy N."/>
            <person name="Sisk P."/>
            <person name="Stolte C."/>
            <person name="Sykes S."/>
            <person name="Wortman J."/>
            <person name="Nusbaum C."/>
            <person name="Birren B."/>
        </authorList>
    </citation>
    <scope>NUCLEOTIDE SEQUENCE [LARGE SCALE GENOMIC DNA]</scope>
    <source>
        <strain evidence="2 3">YIT 12060</strain>
    </source>
</reference>
<gene>
    <name evidence="2" type="ORF">HMPREF9450_00668</name>
</gene>
<dbReference type="AlphaFoldDB" id="G5H6V8"/>